<sequence length="218" mass="23662">MTDISATVYEPSIYNGLLTIEEASAELKQCNAVQTINEKLAGILIEYRVSNILGIQLLHCHFMLAKTEQLVGTNGTFIPWGTANIVFVSAGKVFPSAWAFKEGGTYPFEFQYSQKSVDLFPVLQTAGFLLAFYSALHKAGLLDILGVGLIDVDAAATIECTIGRANIVVPCPDNDTSPVVPTFWVAQVDGARVKVVCTQVCGYDTKTGTRHVDSRHDK</sequence>
<organism evidence="1 2">
    <name type="scientific">Lentinula lateritia</name>
    <dbReference type="NCBI Taxonomy" id="40482"/>
    <lineage>
        <taxon>Eukaryota</taxon>
        <taxon>Fungi</taxon>
        <taxon>Dikarya</taxon>
        <taxon>Basidiomycota</taxon>
        <taxon>Agaricomycotina</taxon>
        <taxon>Agaricomycetes</taxon>
        <taxon>Agaricomycetidae</taxon>
        <taxon>Agaricales</taxon>
        <taxon>Marasmiineae</taxon>
        <taxon>Omphalotaceae</taxon>
        <taxon>Lentinula</taxon>
    </lineage>
</organism>
<accession>A0ABQ8VX11</accession>
<reference evidence="1" key="1">
    <citation type="submission" date="2022-08" db="EMBL/GenBank/DDBJ databases">
        <title>A Global Phylogenomic Analysis of the Shiitake Genus Lentinula.</title>
        <authorList>
            <consortium name="DOE Joint Genome Institute"/>
            <person name="Sierra-Patev S."/>
            <person name="Min B."/>
            <person name="Naranjo-Ortiz M."/>
            <person name="Looney B."/>
            <person name="Konkel Z."/>
            <person name="Slot J.C."/>
            <person name="Sakamoto Y."/>
            <person name="Steenwyk J.L."/>
            <person name="Rokas A."/>
            <person name="Carro J."/>
            <person name="Camarero S."/>
            <person name="Ferreira P."/>
            <person name="Molpeceres G."/>
            <person name="Ruiz-Duenas F.J."/>
            <person name="Serrano A."/>
            <person name="Henrissat B."/>
            <person name="Drula E."/>
            <person name="Hughes K.W."/>
            <person name="Mata J.L."/>
            <person name="Ishikawa N.K."/>
            <person name="Vargas-Isla R."/>
            <person name="Ushijima S."/>
            <person name="Smith C.A."/>
            <person name="Ahrendt S."/>
            <person name="Andreopoulos W."/>
            <person name="He G."/>
            <person name="Labutti K."/>
            <person name="Lipzen A."/>
            <person name="Ng V."/>
            <person name="Riley R."/>
            <person name="Sandor L."/>
            <person name="Barry K."/>
            <person name="Martinez A.T."/>
            <person name="Xiao Y."/>
            <person name="Gibbons J.G."/>
            <person name="Terashima K."/>
            <person name="Grigoriev I.V."/>
            <person name="Hibbett D.S."/>
        </authorList>
    </citation>
    <scope>NUCLEOTIDE SEQUENCE</scope>
    <source>
        <strain evidence="1">RHP3577 ss4</strain>
    </source>
</reference>
<proteinExistence type="predicted"/>
<dbReference type="Proteomes" id="UP001150217">
    <property type="component" value="Unassembled WGS sequence"/>
</dbReference>
<gene>
    <name evidence="1" type="ORF">C8R41DRAFT_914621</name>
</gene>
<protein>
    <submittedName>
        <fullName evidence="1">Uncharacterized protein</fullName>
    </submittedName>
</protein>
<keyword evidence="2" id="KW-1185">Reference proteome</keyword>
<name>A0ABQ8VX11_9AGAR</name>
<evidence type="ECO:0000313" key="2">
    <source>
        <dbReference type="Proteomes" id="UP001150217"/>
    </source>
</evidence>
<dbReference type="EMBL" id="JANVFT010000007">
    <property type="protein sequence ID" value="KAJ4500142.1"/>
    <property type="molecule type" value="Genomic_DNA"/>
</dbReference>
<comment type="caution">
    <text evidence="1">The sequence shown here is derived from an EMBL/GenBank/DDBJ whole genome shotgun (WGS) entry which is preliminary data.</text>
</comment>
<evidence type="ECO:0000313" key="1">
    <source>
        <dbReference type="EMBL" id="KAJ4500142.1"/>
    </source>
</evidence>